<gene>
    <name evidence="1" type="ORF">A2572_04925</name>
</gene>
<evidence type="ECO:0000313" key="2">
    <source>
        <dbReference type="Proteomes" id="UP000179237"/>
    </source>
</evidence>
<dbReference type="EMBL" id="MFAQ01000016">
    <property type="protein sequence ID" value="OGD83453.1"/>
    <property type="molecule type" value="Genomic_DNA"/>
</dbReference>
<sequence>MAKPSFSASDLIFDLRVKVVQIRSKYGTHPADINALLHGVLDGLSIQESATDQDIFTNYGDEIVTYLKSYEEKVITSLRDLVEMVNKHTFFREVVKVENFEGASTYGTSKSAMYYREGVNMAMSWASRLYYSAISYSIELDEAKRVSLNHIKATKKTIVSEL</sequence>
<name>A0A1F5FV16_9BACT</name>
<protein>
    <submittedName>
        <fullName evidence="1">Uncharacterized protein</fullName>
    </submittedName>
</protein>
<dbReference type="AlphaFoldDB" id="A0A1F5FV16"/>
<comment type="caution">
    <text evidence="1">The sequence shown here is derived from an EMBL/GenBank/DDBJ whole genome shotgun (WGS) entry which is preliminary data.</text>
</comment>
<dbReference type="Proteomes" id="UP000179237">
    <property type="component" value="Unassembled WGS sequence"/>
</dbReference>
<proteinExistence type="predicted"/>
<organism evidence="1 2">
    <name type="scientific">Candidatus Collierbacteria bacterium RIFOXYD1_FULL_40_9</name>
    <dbReference type="NCBI Taxonomy" id="1817731"/>
    <lineage>
        <taxon>Bacteria</taxon>
        <taxon>Candidatus Collieribacteriota</taxon>
    </lineage>
</organism>
<accession>A0A1F5FV16</accession>
<evidence type="ECO:0000313" key="1">
    <source>
        <dbReference type="EMBL" id="OGD83453.1"/>
    </source>
</evidence>
<reference evidence="1 2" key="1">
    <citation type="journal article" date="2016" name="Nat. Commun.">
        <title>Thousands of microbial genomes shed light on interconnected biogeochemical processes in an aquifer system.</title>
        <authorList>
            <person name="Anantharaman K."/>
            <person name="Brown C.T."/>
            <person name="Hug L.A."/>
            <person name="Sharon I."/>
            <person name="Castelle C.J."/>
            <person name="Probst A.J."/>
            <person name="Thomas B.C."/>
            <person name="Singh A."/>
            <person name="Wilkins M.J."/>
            <person name="Karaoz U."/>
            <person name="Brodie E.L."/>
            <person name="Williams K.H."/>
            <person name="Hubbard S.S."/>
            <person name="Banfield J.F."/>
        </authorList>
    </citation>
    <scope>NUCLEOTIDE SEQUENCE [LARGE SCALE GENOMIC DNA]</scope>
</reference>